<dbReference type="RefSeq" id="WP_275823335.1">
    <property type="nucleotide sequence ID" value="NZ_JARHUD010000006.1"/>
</dbReference>
<sequence length="64" mass="6925">MPVNDKQAERPPGGRKIANRGHLSSVQNFLQNAFMAAVGLAGRAWRLRVSASARPARRRQAASA</sequence>
<proteinExistence type="predicted"/>
<evidence type="ECO:0000313" key="3">
    <source>
        <dbReference type="Proteomes" id="UP001215503"/>
    </source>
</evidence>
<dbReference type="Proteomes" id="UP001215503">
    <property type="component" value="Unassembled WGS sequence"/>
</dbReference>
<evidence type="ECO:0000256" key="1">
    <source>
        <dbReference type="SAM" id="MobiDB-lite"/>
    </source>
</evidence>
<name>A0ABT5YPK6_9PROT</name>
<feature type="region of interest" description="Disordered" evidence="1">
    <location>
        <begin position="1"/>
        <end position="20"/>
    </location>
</feature>
<organism evidence="2 3">
    <name type="scientific">Aquibaculum arenosum</name>
    <dbReference type="NCBI Taxonomy" id="3032591"/>
    <lineage>
        <taxon>Bacteria</taxon>
        <taxon>Pseudomonadati</taxon>
        <taxon>Pseudomonadota</taxon>
        <taxon>Alphaproteobacteria</taxon>
        <taxon>Rhodospirillales</taxon>
        <taxon>Rhodovibrionaceae</taxon>
        <taxon>Aquibaculum</taxon>
    </lineage>
</organism>
<protein>
    <submittedName>
        <fullName evidence="2">Uncharacterized protein</fullName>
    </submittedName>
</protein>
<gene>
    <name evidence="2" type="ORF">P2G67_11840</name>
</gene>
<comment type="caution">
    <text evidence="2">The sequence shown here is derived from an EMBL/GenBank/DDBJ whole genome shotgun (WGS) entry which is preliminary data.</text>
</comment>
<reference evidence="2 3" key="1">
    <citation type="submission" date="2023-03" db="EMBL/GenBank/DDBJ databases">
        <title>Fodinicurvata sp. CAU 1616 isolated from sea sendiment.</title>
        <authorList>
            <person name="Kim W."/>
        </authorList>
    </citation>
    <scope>NUCLEOTIDE SEQUENCE [LARGE SCALE GENOMIC DNA]</scope>
    <source>
        <strain evidence="2 3">CAU 1616</strain>
    </source>
</reference>
<evidence type="ECO:0000313" key="2">
    <source>
        <dbReference type="EMBL" id="MDF2096670.1"/>
    </source>
</evidence>
<dbReference type="EMBL" id="JARHUD010000006">
    <property type="protein sequence ID" value="MDF2096670.1"/>
    <property type="molecule type" value="Genomic_DNA"/>
</dbReference>
<feature type="non-terminal residue" evidence="2">
    <location>
        <position position="64"/>
    </location>
</feature>
<accession>A0ABT5YPK6</accession>
<keyword evidence="3" id="KW-1185">Reference proteome</keyword>